<evidence type="ECO:0000256" key="3">
    <source>
        <dbReference type="ARBA" id="ARBA00021495"/>
    </source>
</evidence>
<dbReference type="FunFam" id="3.30.565.10:FF:000016">
    <property type="entry name" value="Chemotaxis protein CheA, putative"/>
    <property type="match status" value="1"/>
</dbReference>
<accession>A0A7X8TNC8</accession>
<dbReference type="Gene3D" id="2.30.30.40">
    <property type="entry name" value="SH3 Domains"/>
    <property type="match status" value="1"/>
</dbReference>
<dbReference type="GO" id="GO:0000155">
    <property type="term" value="F:phosphorelay sensor kinase activity"/>
    <property type="evidence" value="ECO:0007669"/>
    <property type="project" value="InterPro"/>
</dbReference>
<feature type="domain" description="Histidine kinase" evidence="15">
    <location>
        <begin position="308"/>
        <end position="572"/>
    </location>
</feature>
<proteinExistence type="predicted"/>
<keyword evidence="7" id="KW-0547">Nucleotide-binding</keyword>
<evidence type="ECO:0000256" key="13">
    <source>
        <dbReference type="SAM" id="Coils"/>
    </source>
</evidence>
<dbReference type="Gene3D" id="1.20.120.160">
    <property type="entry name" value="HPT domain"/>
    <property type="match status" value="1"/>
</dbReference>
<sequence>MALDMEQLRKMFYDECRENLEILENNLLHLDCSQLDKETIDTIFRAAHSIKGGAATFNFSDISEFTHDVEAYLDAVRNQMVSMNTAAVDLLLRSCDYIAELLASVEVGQVANQEKRAQLSAELAALLITEPKPEEHQTRSALNALDSPETQEPSDTDAATWHWQVHFSPYPSIFYSGNDPLRILRELTELDQQSQLVCHKQDIISLEHIDPELCYLRWVIDLSSSVSREAIDEVFEWVEDECELVITQQPVPLTPEAALSPAPHQSVATNPACESKPQVAAPALTTTFDSQDTPARVTHTQVSTNDNSITASMKKPDGAMSSIRVDIEKVDNLINLVGELVITQSMLTEIGNDFSADKLEKLKSGLEQLLQNSKDLQENVLNIRMLPMSFAFSRFPRLVRDLTQRLGKEVKLTILGEHTELDKTVLERIVDPLVHLVRNAIDHGIESPEERVRNGKSAQGVVTLNAYHQGGNIVIVIEDDGHGLDCEKLWHKAQQKQLISPDTHRKEMSDKQVMALIFAPGFSTAESVSDISGRGVGMDVVRRNIEELGGYIDVDSTLGKGCTFTINLPLTLAILDGQLVKVGAQVYVIPLLTIIESIQVDRNSILHASGGIELYRLREETIPILRLHDALAISNVAEKAADDSSTDQMREDDGFSCDILCVVESAGHRVGLLLDELHDQQQVVIKSLESNYTKVAGISGATILGDGSVSLIIDVQGLVAAFVARHTKHRAGVAA</sequence>
<dbReference type="InterPro" id="IPR036097">
    <property type="entry name" value="HisK_dim/P_sf"/>
</dbReference>
<dbReference type="SUPFAM" id="SSF47384">
    <property type="entry name" value="Homodimeric domain of signal transducing histidine kinase"/>
    <property type="match status" value="1"/>
</dbReference>
<evidence type="ECO:0000256" key="1">
    <source>
        <dbReference type="ARBA" id="ARBA00000085"/>
    </source>
</evidence>
<dbReference type="SUPFAM" id="SSF55874">
    <property type="entry name" value="ATPase domain of HSP90 chaperone/DNA topoisomerase II/histidine kinase"/>
    <property type="match status" value="1"/>
</dbReference>
<dbReference type="PANTHER" id="PTHR43395:SF10">
    <property type="entry name" value="CHEMOTAXIS PROTEIN CHEA"/>
    <property type="match status" value="1"/>
</dbReference>
<evidence type="ECO:0000256" key="2">
    <source>
        <dbReference type="ARBA" id="ARBA00012438"/>
    </source>
</evidence>
<keyword evidence="10" id="KW-0902">Two-component regulatory system</keyword>
<dbReference type="SMART" id="SM00073">
    <property type="entry name" value="HPT"/>
    <property type="match status" value="1"/>
</dbReference>
<keyword evidence="9" id="KW-0067">ATP-binding</keyword>
<feature type="coiled-coil region" evidence="13">
    <location>
        <begin position="356"/>
        <end position="386"/>
    </location>
</feature>
<evidence type="ECO:0000256" key="12">
    <source>
        <dbReference type="PROSITE-ProRule" id="PRU00110"/>
    </source>
</evidence>
<feature type="domain" description="HPt" evidence="17">
    <location>
        <begin position="1"/>
        <end position="105"/>
    </location>
</feature>
<evidence type="ECO:0000256" key="11">
    <source>
        <dbReference type="ARBA" id="ARBA00035100"/>
    </source>
</evidence>
<reference evidence="18 19" key="1">
    <citation type="submission" date="2020-04" db="EMBL/GenBank/DDBJ databases">
        <title>Vibrio sp. SM6, a novel species isolated from seawater.</title>
        <authorList>
            <person name="Wang X."/>
        </authorList>
    </citation>
    <scope>NUCLEOTIDE SEQUENCE [LARGE SCALE GENOMIC DNA]</scope>
    <source>
        <strain evidence="18 19">SM6</strain>
    </source>
</reference>
<dbReference type="Gene3D" id="3.30.565.10">
    <property type="entry name" value="Histidine kinase-like ATPase, C-terminal domain"/>
    <property type="match status" value="1"/>
</dbReference>
<dbReference type="InterPro" id="IPR051315">
    <property type="entry name" value="Bact_Chemotaxis_CheA"/>
</dbReference>
<comment type="caution">
    <text evidence="18">The sequence shown here is derived from an EMBL/GenBank/DDBJ whole genome shotgun (WGS) entry which is preliminary data.</text>
</comment>
<dbReference type="InterPro" id="IPR005467">
    <property type="entry name" value="His_kinase_dom"/>
</dbReference>
<protein>
    <recommendedName>
        <fullName evidence="3">Chemotaxis protein CheA</fullName>
        <ecNumber evidence="2">2.7.13.3</ecNumber>
    </recommendedName>
</protein>
<evidence type="ECO:0000259" key="16">
    <source>
        <dbReference type="PROSITE" id="PS50851"/>
    </source>
</evidence>
<evidence type="ECO:0000256" key="9">
    <source>
        <dbReference type="ARBA" id="ARBA00022840"/>
    </source>
</evidence>
<evidence type="ECO:0000256" key="5">
    <source>
        <dbReference type="ARBA" id="ARBA00022553"/>
    </source>
</evidence>
<evidence type="ECO:0000256" key="10">
    <source>
        <dbReference type="ARBA" id="ARBA00023012"/>
    </source>
</evidence>
<dbReference type="InterPro" id="IPR036890">
    <property type="entry name" value="HATPase_C_sf"/>
</dbReference>
<dbReference type="PROSITE" id="PS50851">
    <property type="entry name" value="CHEW"/>
    <property type="match status" value="1"/>
</dbReference>
<dbReference type="PROSITE" id="PS50894">
    <property type="entry name" value="HPT"/>
    <property type="match status" value="1"/>
</dbReference>
<dbReference type="GO" id="GO:0005737">
    <property type="term" value="C:cytoplasm"/>
    <property type="evidence" value="ECO:0007669"/>
    <property type="project" value="InterPro"/>
</dbReference>
<dbReference type="InterPro" id="IPR003594">
    <property type="entry name" value="HATPase_dom"/>
</dbReference>
<feature type="compositionally biased region" description="Polar residues" evidence="14">
    <location>
        <begin position="291"/>
        <end position="311"/>
    </location>
</feature>
<dbReference type="RefSeq" id="WP_168835020.1">
    <property type="nucleotide sequence ID" value="NZ_JABAIK010000002.1"/>
</dbReference>
<keyword evidence="19" id="KW-1185">Reference proteome</keyword>
<evidence type="ECO:0000313" key="19">
    <source>
        <dbReference type="Proteomes" id="UP000535589"/>
    </source>
</evidence>
<dbReference type="CDD" id="cd00731">
    <property type="entry name" value="CheA_reg"/>
    <property type="match status" value="1"/>
</dbReference>
<dbReference type="AlphaFoldDB" id="A0A7X8TNC8"/>
<dbReference type="FunFam" id="2.30.30.40:FF:000048">
    <property type="entry name" value="Chemotaxis protein CheA, putative"/>
    <property type="match status" value="1"/>
</dbReference>
<dbReference type="CDD" id="cd00088">
    <property type="entry name" value="HPT"/>
    <property type="match status" value="1"/>
</dbReference>
<evidence type="ECO:0000256" key="14">
    <source>
        <dbReference type="SAM" id="MobiDB-lite"/>
    </source>
</evidence>
<evidence type="ECO:0000259" key="17">
    <source>
        <dbReference type="PROSITE" id="PS50894"/>
    </source>
</evidence>
<dbReference type="SMART" id="SM00260">
    <property type="entry name" value="CheW"/>
    <property type="match status" value="1"/>
</dbReference>
<dbReference type="InterPro" id="IPR037006">
    <property type="entry name" value="CheA-like_homodim_sf"/>
</dbReference>
<dbReference type="InterPro" id="IPR002545">
    <property type="entry name" value="CheW-lke_dom"/>
</dbReference>
<feature type="modified residue" description="Phosphohistidine" evidence="12">
    <location>
        <position position="48"/>
    </location>
</feature>
<feature type="region of interest" description="Disordered" evidence="14">
    <location>
        <begin position="291"/>
        <end position="315"/>
    </location>
</feature>
<keyword evidence="6" id="KW-0808">Transferase</keyword>
<evidence type="ECO:0000256" key="7">
    <source>
        <dbReference type="ARBA" id="ARBA00022741"/>
    </source>
</evidence>
<dbReference type="CDD" id="cd16916">
    <property type="entry name" value="HATPase_CheA-like"/>
    <property type="match status" value="1"/>
</dbReference>
<evidence type="ECO:0000256" key="6">
    <source>
        <dbReference type="ARBA" id="ARBA00022679"/>
    </source>
</evidence>
<feature type="region of interest" description="Disordered" evidence="14">
    <location>
        <begin position="134"/>
        <end position="155"/>
    </location>
</feature>
<dbReference type="InterPro" id="IPR036641">
    <property type="entry name" value="HPT_dom_sf"/>
</dbReference>
<dbReference type="EMBL" id="JABAIK010000002">
    <property type="protein sequence ID" value="NLS11930.1"/>
    <property type="molecule type" value="Genomic_DNA"/>
</dbReference>
<dbReference type="SMART" id="SM01231">
    <property type="entry name" value="H-kinase_dim"/>
    <property type="match status" value="1"/>
</dbReference>
<keyword evidence="5 12" id="KW-0597">Phosphoprotein</keyword>
<dbReference type="GO" id="GO:0005524">
    <property type="term" value="F:ATP binding"/>
    <property type="evidence" value="ECO:0007669"/>
    <property type="project" value="UniProtKB-KW"/>
</dbReference>
<keyword evidence="8" id="KW-0418">Kinase</keyword>
<dbReference type="PROSITE" id="PS50109">
    <property type="entry name" value="HIS_KIN"/>
    <property type="match status" value="1"/>
</dbReference>
<gene>
    <name evidence="18" type="ORF">HGP28_03370</name>
</gene>
<evidence type="ECO:0000256" key="4">
    <source>
        <dbReference type="ARBA" id="ARBA00022500"/>
    </source>
</evidence>
<dbReference type="Gene3D" id="1.10.287.560">
    <property type="entry name" value="Histidine kinase CheA-like, homodimeric domain"/>
    <property type="match status" value="1"/>
</dbReference>
<dbReference type="InterPro" id="IPR004105">
    <property type="entry name" value="CheA-like_dim"/>
</dbReference>
<dbReference type="GO" id="GO:0006935">
    <property type="term" value="P:chemotaxis"/>
    <property type="evidence" value="ECO:0007669"/>
    <property type="project" value="UniProtKB-KW"/>
</dbReference>
<dbReference type="Pfam" id="PF01627">
    <property type="entry name" value="Hpt"/>
    <property type="match status" value="1"/>
</dbReference>
<comment type="catalytic activity">
    <reaction evidence="1">
        <text>ATP + protein L-histidine = ADP + protein N-phospho-L-histidine.</text>
        <dbReference type="EC" id="2.7.13.3"/>
    </reaction>
</comment>
<evidence type="ECO:0000259" key="15">
    <source>
        <dbReference type="PROSITE" id="PS50109"/>
    </source>
</evidence>
<feature type="domain" description="CheW-like" evidence="16">
    <location>
        <begin position="574"/>
        <end position="724"/>
    </location>
</feature>
<keyword evidence="4" id="KW-0145">Chemotaxis</keyword>
<dbReference type="Pfam" id="PF02518">
    <property type="entry name" value="HATPase_c"/>
    <property type="match status" value="1"/>
</dbReference>
<dbReference type="InterPro" id="IPR008207">
    <property type="entry name" value="Sig_transdc_His_kin_Hpt_dom"/>
</dbReference>
<dbReference type="InterPro" id="IPR004358">
    <property type="entry name" value="Sig_transdc_His_kin-like_C"/>
</dbReference>
<organism evidence="18 19">
    <name type="scientific">Vibrio agarilyticus</name>
    <dbReference type="NCBI Taxonomy" id="2726741"/>
    <lineage>
        <taxon>Bacteria</taxon>
        <taxon>Pseudomonadati</taxon>
        <taxon>Pseudomonadota</taxon>
        <taxon>Gammaproteobacteria</taxon>
        <taxon>Vibrionales</taxon>
        <taxon>Vibrionaceae</taxon>
        <taxon>Vibrio</taxon>
    </lineage>
</organism>
<comment type="function">
    <text evidence="11">Involved in the transmission of sensory signals from the chemoreceptors to the flagellar motors. CheA is autophosphorylated; it can transfer its phosphate group to either CheB or CheY.</text>
</comment>
<dbReference type="PANTHER" id="PTHR43395">
    <property type="entry name" value="SENSOR HISTIDINE KINASE CHEA"/>
    <property type="match status" value="1"/>
</dbReference>
<dbReference type="SUPFAM" id="SSF47226">
    <property type="entry name" value="Histidine-containing phosphotransfer domain, HPT domain"/>
    <property type="match status" value="1"/>
</dbReference>
<dbReference type="InterPro" id="IPR036061">
    <property type="entry name" value="CheW-like_dom_sf"/>
</dbReference>
<dbReference type="Pfam" id="PF02895">
    <property type="entry name" value="H-kinase_dim"/>
    <property type="match status" value="1"/>
</dbReference>
<feature type="region of interest" description="Disordered" evidence="14">
    <location>
        <begin position="259"/>
        <end position="278"/>
    </location>
</feature>
<evidence type="ECO:0000256" key="8">
    <source>
        <dbReference type="ARBA" id="ARBA00022777"/>
    </source>
</evidence>
<dbReference type="SMART" id="SM00387">
    <property type="entry name" value="HATPase_c"/>
    <property type="match status" value="1"/>
</dbReference>
<evidence type="ECO:0000313" key="18">
    <source>
        <dbReference type="EMBL" id="NLS11930.1"/>
    </source>
</evidence>
<dbReference type="SUPFAM" id="SSF50341">
    <property type="entry name" value="CheW-like"/>
    <property type="match status" value="1"/>
</dbReference>
<keyword evidence="13" id="KW-0175">Coiled coil</keyword>
<dbReference type="Pfam" id="PF01584">
    <property type="entry name" value="CheW"/>
    <property type="match status" value="1"/>
</dbReference>
<dbReference type="EC" id="2.7.13.3" evidence="2"/>
<dbReference type="PRINTS" id="PR00344">
    <property type="entry name" value="BCTRLSENSOR"/>
</dbReference>
<dbReference type="Proteomes" id="UP000535589">
    <property type="component" value="Unassembled WGS sequence"/>
</dbReference>
<name>A0A7X8TNC8_9VIBR</name>